<dbReference type="InterPro" id="IPR002052">
    <property type="entry name" value="DNA_methylase_N6_adenine_CS"/>
</dbReference>
<sequence>MSAQVADLLKKGTEFLKTRAIEDAAQSSELLLSFSLQKPRSALLADFGSTVSQKAEALFFDLLQKRSTHYPVQYLTGRVPFDDLYFEVEQGVFIPRPETEHLVESILTELAGKKVPSLQILEVGTGSGCVAVSLARRLPNASLVATDISEKAVQVAMKNARINRVASQIQFIRTGYWNGISGSFDCLVSNPPYLSAEDLKALQPEITYEPREALDGGQDGLDAYRSMIKQAKEVLHPGGLIAFELGIGQAPAVNTWLTENYFSHIHITKDLAGIDRVVTAIRS</sequence>
<comment type="caution">
    <text evidence="8">The sequence shown here is derived from an EMBL/GenBank/DDBJ whole genome shotgun (WGS) entry which is preliminary data.</text>
</comment>
<comment type="similarity">
    <text evidence="5">Belongs to the protein N5-glutamine methyltransferase family. PrmC subfamily.</text>
</comment>
<dbReference type="NCBIfam" id="TIGR03534">
    <property type="entry name" value="RF_mod_PrmC"/>
    <property type="match status" value="1"/>
</dbReference>
<feature type="binding site" evidence="5">
    <location>
        <position position="147"/>
    </location>
    <ligand>
        <name>S-adenosyl-L-methionine</name>
        <dbReference type="ChEBI" id="CHEBI:59789"/>
    </ligand>
</feature>
<keyword evidence="3 5" id="KW-0949">S-adenosyl-L-methionine</keyword>
<evidence type="ECO:0000313" key="8">
    <source>
        <dbReference type="EMBL" id="PIQ85532.1"/>
    </source>
</evidence>
<comment type="catalytic activity">
    <reaction evidence="4 5">
        <text>L-glutaminyl-[peptide chain release factor] + S-adenosyl-L-methionine = N(5)-methyl-L-glutaminyl-[peptide chain release factor] + S-adenosyl-L-homocysteine + H(+)</text>
        <dbReference type="Rhea" id="RHEA:42896"/>
        <dbReference type="Rhea" id="RHEA-COMP:10271"/>
        <dbReference type="Rhea" id="RHEA-COMP:10272"/>
        <dbReference type="ChEBI" id="CHEBI:15378"/>
        <dbReference type="ChEBI" id="CHEBI:30011"/>
        <dbReference type="ChEBI" id="CHEBI:57856"/>
        <dbReference type="ChEBI" id="CHEBI:59789"/>
        <dbReference type="ChEBI" id="CHEBI:61891"/>
        <dbReference type="EC" id="2.1.1.297"/>
    </reaction>
</comment>
<gene>
    <name evidence="5 8" type="primary">prmC</name>
    <name evidence="8" type="ORF">COV74_08560</name>
</gene>
<dbReference type="Pfam" id="PF17827">
    <property type="entry name" value="PrmC_N"/>
    <property type="match status" value="1"/>
</dbReference>
<dbReference type="GO" id="GO:0032259">
    <property type="term" value="P:methylation"/>
    <property type="evidence" value="ECO:0007669"/>
    <property type="project" value="UniProtKB-KW"/>
</dbReference>
<dbReference type="EMBL" id="PCVY01000065">
    <property type="protein sequence ID" value="PIQ85532.1"/>
    <property type="molecule type" value="Genomic_DNA"/>
</dbReference>
<organism evidence="8 9">
    <name type="scientific">Candidatus Abzuiibacterium crystallinum</name>
    <dbReference type="NCBI Taxonomy" id="1974748"/>
    <lineage>
        <taxon>Bacteria</taxon>
        <taxon>Pseudomonadati</taxon>
        <taxon>Candidatus Omnitrophota</taxon>
        <taxon>Candidatus Abzuiibacterium</taxon>
    </lineage>
</organism>
<comment type="function">
    <text evidence="5">Methylates the class 1 translation termination release factors RF1/PrfA and RF2/PrfB on the glutamine residue of the universally conserved GGQ motif.</text>
</comment>
<feature type="domain" description="Release factor glutamine methyltransferase N-terminal" evidence="7">
    <location>
        <begin position="7"/>
        <end position="77"/>
    </location>
</feature>
<evidence type="ECO:0000256" key="4">
    <source>
        <dbReference type="ARBA" id="ARBA00048391"/>
    </source>
</evidence>
<dbReference type="InterPro" id="IPR040758">
    <property type="entry name" value="PrmC_N"/>
</dbReference>
<feature type="binding site" evidence="5">
    <location>
        <position position="190"/>
    </location>
    <ligand>
        <name>S-adenosyl-L-methionine</name>
        <dbReference type="ChEBI" id="CHEBI:59789"/>
    </ligand>
</feature>
<dbReference type="Gene3D" id="1.10.8.10">
    <property type="entry name" value="DNA helicase RuvA subunit, C-terminal domain"/>
    <property type="match status" value="1"/>
</dbReference>
<dbReference type="InterPro" id="IPR019874">
    <property type="entry name" value="RF_methyltr_PrmC"/>
</dbReference>
<evidence type="ECO:0000256" key="3">
    <source>
        <dbReference type="ARBA" id="ARBA00022691"/>
    </source>
</evidence>
<dbReference type="AlphaFoldDB" id="A0A2H0LM71"/>
<evidence type="ECO:0000256" key="5">
    <source>
        <dbReference type="HAMAP-Rule" id="MF_02126"/>
    </source>
</evidence>
<evidence type="ECO:0000259" key="7">
    <source>
        <dbReference type="Pfam" id="PF17827"/>
    </source>
</evidence>
<dbReference type="InterPro" id="IPR007848">
    <property type="entry name" value="Small_mtfrase_dom"/>
</dbReference>
<dbReference type="InterPro" id="IPR004556">
    <property type="entry name" value="HemK-like"/>
</dbReference>
<dbReference type="PANTHER" id="PTHR18895">
    <property type="entry name" value="HEMK METHYLTRANSFERASE"/>
    <property type="match status" value="1"/>
</dbReference>
<dbReference type="SUPFAM" id="SSF53335">
    <property type="entry name" value="S-adenosyl-L-methionine-dependent methyltransferases"/>
    <property type="match status" value="1"/>
</dbReference>
<dbReference type="Pfam" id="PF05175">
    <property type="entry name" value="MTS"/>
    <property type="match status" value="1"/>
</dbReference>
<comment type="caution">
    <text evidence="5">Lacks conserved residue(s) required for the propagation of feature annotation.</text>
</comment>
<feature type="binding site" evidence="5">
    <location>
        <begin position="124"/>
        <end position="128"/>
    </location>
    <ligand>
        <name>S-adenosyl-L-methionine</name>
        <dbReference type="ChEBI" id="CHEBI:59789"/>
    </ligand>
</feature>
<evidence type="ECO:0000313" key="9">
    <source>
        <dbReference type="Proteomes" id="UP000230859"/>
    </source>
</evidence>
<dbReference type="PROSITE" id="PS00092">
    <property type="entry name" value="N6_MTASE"/>
    <property type="match status" value="1"/>
</dbReference>
<protein>
    <recommendedName>
        <fullName evidence="5">Release factor glutamine methyltransferase</fullName>
        <shortName evidence="5">RF MTase</shortName>
        <ecNumber evidence="5">2.1.1.297</ecNumber>
    </recommendedName>
    <alternativeName>
        <fullName evidence="5">N5-glutamine methyltransferase PrmC</fullName>
    </alternativeName>
    <alternativeName>
        <fullName evidence="5">Protein-(glutamine-N5) MTase PrmC</fullName>
    </alternativeName>
    <alternativeName>
        <fullName evidence="5">Protein-glutamine N-methyltransferase PrmC</fullName>
    </alternativeName>
</protein>
<reference evidence="8 9" key="1">
    <citation type="submission" date="2017-09" db="EMBL/GenBank/DDBJ databases">
        <title>Depth-based differentiation of microbial function through sediment-hosted aquifers and enrichment of novel symbionts in the deep terrestrial subsurface.</title>
        <authorList>
            <person name="Probst A.J."/>
            <person name="Ladd B."/>
            <person name="Jarett J.K."/>
            <person name="Geller-Mcgrath D.E."/>
            <person name="Sieber C.M."/>
            <person name="Emerson J.B."/>
            <person name="Anantharaman K."/>
            <person name="Thomas B.C."/>
            <person name="Malmstrom R."/>
            <person name="Stieglmeier M."/>
            <person name="Klingl A."/>
            <person name="Woyke T."/>
            <person name="Ryan C.M."/>
            <person name="Banfield J.F."/>
        </authorList>
    </citation>
    <scope>NUCLEOTIDE SEQUENCE [LARGE SCALE GENOMIC DNA]</scope>
    <source>
        <strain evidence="8">CG11_big_fil_rev_8_21_14_0_20_45_26</strain>
    </source>
</reference>
<dbReference type="PANTHER" id="PTHR18895:SF74">
    <property type="entry name" value="MTRF1L RELEASE FACTOR GLUTAMINE METHYLTRANSFERASE"/>
    <property type="match status" value="1"/>
</dbReference>
<dbReference type="HAMAP" id="MF_02126">
    <property type="entry name" value="RF_methyltr_PrmC"/>
    <property type="match status" value="1"/>
</dbReference>
<dbReference type="InterPro" id="IPR050320">
    <property type="entry name" value="N5-glutamine_MTase"/>
</dbReference>
<feature type="domain" description="Methyltransferase small" evidence="6">
    <location>
        <begin position="113"/>
        <end position="198"/>
    </location>
</feature>
<proteinExistence type="inferred from homology"/>
<dbReference type="EC" id="2.1.1.297" evidence="5"/>
<keyword evidence="2 5" id="KW-0808">Transferase</keyword>
<dbReference type="GO" id="GO:0003676">
    <property type="term" value="F:nucleic acid binding"/>
    <property type="evidence" value="ECO:0007669"/>
    <property type="project" value="InterPro"/>
</dbReference>
<name>A0A2H0LM71_9BACT</name>
<dbReference type="CDD" id="cd02440">
    <property type="entry name" value="AdoMet_MTases"/>
    <property type="match status" value="1"/>
</dbReference>
<dbReference type="InterPro" id="IPR029063">
    <property type="entry name" value="SAM-dependent_MTases_sf"/>
</dbReference>
<dbReference type="Gene3D" id="3.40.50.150">
    <property type="entry name" value="Vaccinia Virus protein VP39"/>
    <property type="match status" value="1"/>
</dbReference>
<dbReference type="NCBIfam" id="TIGR00536">
    <property type="entry name" value="hemK_fam"/>
    <property type="match status" value="1"/>
</dbReference>
<feature type="binding site" evidence="5">
    <location>
        <begin position="190"/>
        <end position="193"/>
    </location>
    <ligand>
        <name>substrate</name>
    </ligand>
</feature>
<evidence type="ECO:0000259" key="6">
    <source>
        <dbReference type="Pfam" id="PF05175"/>
    </source>
</evidence>
<accession>A0A2H0LM71</accession>
<evidence type="ECO:0000256" key="1">
    <source>
        <dbReference type="ARBA" id="ARBA00022603"/>
    </source>
</evidence>
<evidence type="ECO:0000256" key="2">
    <source>
        <dbReference type="ARBA" id="ARBA00022679"/>
    </source>
</evidence>
<keyword evidence="1 5" id="KW-0489">Methyltransferase</keyword>
<dbReference type="GO" id="GO:0102559">
    <property type="term" value="F:peptide chain release factor N(5)-glutamine methyltransferase activity"/>
    <property type="evidence" value="ECO:0007669"/>
    <property type="project" value="UniProtKB-EC"/>
</dbReference>
<dbReference type="Proteomes" id="UP000230859">
    <property type="component" value="Unassembled WGS sequence"/>
</dbReference>